<dbReference type="InterPro" id="IPR001543">
    <property type="entry name" value="FliN-like_C"/>
</dbReference>
<keyword evidence="8" id="KW-0283">Flagellar rotation</keyword>
<protein>
    <recommendedName>
        <fullName evidence="4 11">Flagellar motor switch protein FliM</fullName>
    </recommendedName>
</protein>
<dbReference type="GO" id="GO:0071978">
    <property type="term" value="P:bacterial-type flagellum-dependent swarming motility"/>
    <property type="evidence" value="ECO:0007669"/>
    <property type="project" value="TreeGrafter"/>
</dbReference>
<reference evidence="13 14" key="1">
    <citation type="journal article" date="2019" name="ISME J.">
        <title>Insights into ecological role of a new deltaproteobacterial order Candidatus Acidulodesulfobacterales by metagenomics and metatranscriptomics.</title>
        <authorList>
            <person name="Tan S."/>
            <person name="Liu J."/>
            <person name="Fang Y."/>
            <person name="Hedlund B.P."/>
            <person name="Lian Z.H."/>
            <person name="Huang L.Y."/>
            <person name="Li J.T."/>
            <person name="Huang L.N."/>
            <person name="Li W.J."/>
            <person name="Jiang H.C."/>
            <person name="Dong H.L."/>
            <person name="Shu W.S."/>
        </authorList>
    </citation>
    <scope>NUCLEOTIDE SEQUENCE [LARGE SCALE GENOMIC DNA]</scope>
    <source>
        <strain evidence="13">AP2</strain>
    </source>
</reference>
<dbReference type="EMBL" id="SGBC01000003">
    <property type="protein sequence ID" value="RZD16212.1"/>
    <property type="molecule type" value="Genomic_DNA"/>
</dbReference>
<proteinExistence type="inferred from homology"/>
<dbReference type="Pfam" id="PF01052">
    <property type="entry name" value="FliMN_C"/>
    <property type="match status" value="1"/>
</dbReference>
<dbReference type="PRINTS" id="PR00955">
    <property type="entry name" value="FLGMOTORFLIM"/>
</dbReference>
<dbReference type="CDD" id="cd17908">
    <property type="entry name" value="FliM"/>
    <property type="match status" value="1"/>
</dbReference>
<dbReference type="InterPro" id="IPR001689">
    <property type="entry name" value="Flag_FliM"/>
</dbReference>
<evidence type="ECO:0000256" key="5">
    <source>
        <dbReference type="ARBA" id="ARBA00022475"/>
    </source>
</evidence>
<dbReference type="Pfam" id="PF02154">
    <property type="entry name" value="FliM"/>
    <property type="match status" value="1"/>
</dbReference>
<evidence type="ECO:0000256" key="2">
    <source>
        <dbReference type="ARBA" id="ARBA00004417"/>
    </source>
</evidence>
<sequence>MADVLSQEEVNALLRGISSGTIEAEKKPEQVGGVRNYDLTSQDRIVRGRMPTLEIINERFARLLRNDLTSTLRKVAEVTWTSVDMQKFGEFLKNIPLPTSLTIFKMPPLRGFGIFVLDARLVYNLIDIFFGGNTDLHVKVEGRDFSPIENRLIKKVIDMAFADITEAWKPVSPVELEFQRSEINPQFATIVTPTEVVIVNRFEVDIEGAVSRFMICLPYSMIEPVKEKLYSGFQSEQLEVDSRWIERFKARLKESELNLRVELGRTEIKTRDFLNIKEGDVLILDKQIVEPLVVRVENIPKYLAYPGKMQNQLAVKLISSIPLEKEGYYDESD</sequence>
<dbReference type="GO" id="GO:0005886">
    <property type="term" value="C:plasma membrane"/>
    <property type="evidence" value="ECO:0007669"/>
    <property type="project" value="UniProtKB-SubCell"/>
</dbReference>
<dbReference type="SUPFAM" id="SSF103039">
    <property type="entry name" value="CheC-like"/>
    <property type="match status" value="1"/>
</dbReference>
<evidence type="ECO:0000256" key="7">
    <source>
        <dbReference type="ARBA" id="ARBA00022519"/>
    </source>
</evidence>
<dbReference type="SUPFAM" id="SSF101801">
    <property type="entry name" value="Surface presentation of antigens (SPOA)"/>
    <property type="match status" value="1"/>
</dbReference>
<dbReference type="Gene3D" id="2.30.330.10">
    <property type="entry name" value="SpoA-like"/>
    <property type="match status" value="1"/>
</dbReference>
<accession>A0A519BG23</accession>
<dbReference type="InterPro" id="IPR036429">
    <property type="entry name" value="SpoA-like_sf"/>
</dbReference>
<dbReference type="Proteomes" id="UP000316562">
    <property type="component" value="Unassembled WGS sequence"/>
</dbReference>
<evidence type="ECO:0000313" key="14">
    <source>
        <dbReference type="Proteomes" id="UP000316562"/>
    </source>
</evidence>
<keyword evidence="13" id="KW-0969">Cilium</keyword>
<comment type="similarity">
    <text evidence="3">Belongs to the FliM family.</text>
</comment>
<feature type="domain" description="Flagellar motor switch protein FliN-like C-terminal" evidence="12">
    <location>
        <begin position="251"/>
        <end position="319"/>
    </location>
</feature>
<comment type="caution">
    <text evidence="13">The sequence shown here is derived from an EMBL/GenBank/DDBJ whole genome shotgun (WGS) entry which is preliminary data.</text>
</comment>
<keyword evidence="5" id="KW-1003">Cell membrane</keyword>
<keyword evidence="6" id="KW-0145">Chemotaxis</keyword>
<dbReference type="PIRSF" id="PIRSF002888">
    <property type="entry name" value="FliM"/>
    <property type="match status" value="1"/>
</dbReference>
<keyword evidence="13" id="KW-0282">Flagellum</keyword>
<keyword evidence="10" id="KW-0975">Bacterial flagellum</keyword>
<dbReference type="GO" id="GO:0009425">
    <property type="term" value="C:bacterial-type flagellum basal body"/>
    <property type="evidence" value="ECO:0007669"/>
    <property type="project" value="UniProtKB-SubCell"/>
</dbReference>
<evidence type="ECO:0000256" key="11">
    <source>
        <dbReference type="NCBIfam" id="TIGR01397"/>
    </source>
</evidence>
<keyword evidence="13" id="KW-0966">Cell projection</keyword>
<dbReference type="InterPro" id="IPR028976">
    <property type="entry name" value="CheC-like_sf"/>
</dbReference>
<evidence type="ECO:0000256" key="1">
    <source>
        <dbReference type="ARBA" id="ARBA00004117"/>
    </source>
</evidence>
<evidence type="ECO:0000259" key="12">
    <source>
        <dbReference type="Pfam" id="PF01052"/>
    </source>
</evidence>
<dbReference type="NCBIfam" id="TIGR01397">
    <property type="entry name" value="fliM_switch"/>
    <property type="match status" value="1"/>
</dbReference>
<evidence type="ECO:0000256" key="10">
    <source>
        <dbReference type="ARBA" id="ARBA00023143"/>
    </source>
</evidence>
<name>A0A519BG23_ACIG2</name>
<comment type="subcellular location">
    <subcellularLocation>
        <location evidence="1">Bacterial flagellum basal body</location>
    </subcellularLocation>
    <subcellularLocation>
        <location evidence="2">Cell inner membrane</location>
        <topology evidence="2">Peripheral membrane protein</topology>
    </subcellularLocation>
</comment>
<keyword evidence="7" id="KW-0997">Cell inner membrane</keyword>
<evidence type="ECO:0000256" key="9">
    <source>
        <dbReference type="ARBA" id="ARBA00023136"/>
    </source>
</evidence>
<evidence type="ECO:0000256" key="4">
    <source>
        <dbReference type="ARBA" id="ARBA00021898"/>
    </source>
</evidence>
<evidence type="ECO:0000256" key="3">
    <source>
        <dbReference type="ARBA" id="ARBA00011049"/>
    </source>
</evidence>
<organism evidence="13 14">
    <name type="scientific">Acididesulfobacter guangdongensis</name>
    <dbReference type="NCBI Taxonomy" id="2597225"/>
    <lineage>
        <taxon>Bacteria</taxon>
        <taxon>Deltaproteobacteria</taxon>
        <taxon>Candidatus Acidulodesulfobacterales</taxon>
        <taxon>Candidatus Acididesulfobacter</taxon>
    </lineage>
</organism>
<dbReference type="PANTHER" id="PTHR30034:SF3">
    <property type="entry name" value="FLAGELLAR MOTOR SWITCH PROTEIN FLIM"/>
    <property type="match status" value="1"/>
</dbReference>
<dbReference type="GO" id="GO:0050918">
    <property type="term" value="P:positive chemotaxis"/>
    <property type="evidence" value="ECO:0007669"/>
    <property type="project" value="TreeGrafter"/>
</dbReference>
<dbReference type="AlphaFoldDB" id="A0A519BG23"/>
<evidence type="ECO:0000256" key="6">
    <source>
        <dbReference type="ARBA" id="ARBA00022500"/>
    </source>
</evidence>
<evidence type="ECO:0000313" key="13">
    <source>
        <dbReference type="EMBL" id="RZD16212.1"/>
    </source>
</evidence>
<evidence type="ECO:0000256" key="8">
    <source>
        <dbReference type="ARBA" id="ARBA00022779"/>
    </source>
</evidence>
<gene>
    <name evidence="13" type="primary">fliM</name>
    <name evidence="13" type="ORF">EVJ46_08485</name>
</gene>
<dbReference type="GO" id="GO:0003774">
    <property type="term" value="F:cytoskeletal motor activity"/>
    <property type="evidence" value="ECO:0007669"/>
    <property type="project" value="InterPro"/>
</dbReference>
<dbReference type="PANTHER" id="PTHR30034">
    <property type="entry name" value="FLAGELLAR MOTOR SWITCH PROTEIN FLIM"/>
    <property type="match status" value="1"/>
</dbReference>
<keyword evidence="9" id="KW-0472">Membrane</keyword>
<dbReference type="Gene3D" id="3.40.1550.10">
    <property type="entry name" value="CheC-like"/>
    <property type="match status" value="1"/>
</dbReference>